<reference evidence="1 2" key="1">
    <citation type="submission" date="2018-03" db="EMBL/GenBank/DDBJ databases">
        <title>Genomic Encyclopedia of Type Strains, Phase III (KMG-III): the genomes of soil and plant-associated and newly described type strains.</title>
        <authorList>
            <person name="Whitman W."/>
        </authorList>
    </citation>
    <scope>NUCLEOTIDE SEQUENCE [LARGE SCALE GENOMIC DNA]</scope>
    <source>
        <strain evidence="1 2">CGMCC 4.7097</strain>
    </source>
</reference>
<evidence type="ECO:0000313" key="2">
    <source>
        <dbReference type="Proteomes" id="UP000241118"/>
    </source>
</evidence>
<gene>
    <name evidence="1" type="ORF">B0I31_102560</name>
</gene>
<sequence length="43" mass="4818">MTEFREFRIAVPQSDLHVCSGAADALPLLLVHGCRNTFFAKVR</sequence>
<proteinExistence type="predicted"/>
<protein>
    <submittedName>
        <fullName evidence="1">Uncharacterized protein</fullName>
    </submittedName>
</protein>
<keyword evidence="2" id="KW-1185">Reference proteome</keyword>
<dbReference type="EMBL" id="PYAX01000002">
    <property type="protein sequence ID" value="PSL57581.1"/>
    <property type="molecule type" value="Genomic_DNA"/>
</dbReference>
<comment type="caution">
    <text evidence="1">The sequence shown here is derived from an EMBL/GenBank/DDBJ whole genome shotgun (WGS) entry which is preliminary data.</text>
</comment>
<name>A0A2P8IGJ1_SACCR</name>
<organism evidence="1 2">
    <name type="scientific">Saccharothrix carnea</name>
    <dbReference type="NCBI Taxonomy" id="1280637"/>
    <lineage>
        <taxon>Bacteria</taxon>
        <taxon>Bacillati</taxon>
        <taxon>Actinomycetota</taxon>
        <taxon>Actinomycetes</taxon>
        <taxon>Pseudonocardiales</taxon>
        <taxon>Pseudonocardiaceae</taxon>
        <taxon>Saccharothrix</taxon>
    </lineage>
</organism>
<dbReference type="RefSeq" id="WP_219910621.1">
    <property type="nucleotide sequence ID" value="NZ_PYAX01000002.1"/>
</dbReference>
<dbReference type="AlphaFoldDB" id="A0A2P8IGJ1"/>
<evidence type="ECO:0000313" key="1">
    <source>
        <dbReference type="EMBL" id="PSL57581.1"/>
    </source>
</evidence>
<dbReference type="Proteomes" id="UP000241118">
    <property type="component" value="Unassembled WGS sequence"/>
</dbReference>
<accession>A0A2P8IGJ1</accession>